<keyword evidence="2" id="KW-1185">Reference proteome</keyword>
<dbReference type="OrthoDB" id="10009520at2759"/>
<gene>
    <name evidence="1" type="ORF">EJ02DRAFT_509678</name>
</gene>
<organism evidence="1 2">
    <name type="scientific">Clathrospora elynae</name>
    <dbReference type="NCBI Taxonomy" id="706981"/>
    <lineage>
        <taxon>Eukaryota</taxon>
        <taxon>Fungi</taxon>
        <taxon>Dikarya</taxon>
        <taxon>Ascomycota</taxon>
        <taxon>Pezizomycotina</taxon>
        <taxon>Dothideomycetes</taxon>
        <taxon>Pleosporomycetidae</taxon>
        <taxon>Pleosporales</taxon>
        <taxon>Diademaceae</taxon>
        <taxon>Clathrospora</taxon>
    </lineage>
</organism>
<name>A0A6A5SZV8_9PLEO</name>
<proteinExistence type="predicted"/>
<accession>A0A6A5SZV8</accession>
<dbReference type="Proteomes" id="UP000800038">
    <property type="component" value="Unassembled WGS sequence"/>
</dbReference>
<evidence type="ECO:0000313" key="1">
    <source>
        <dbReference type="EMBL" id="KAF1945222.1"/>
    </source>
</evidence>
<reference evidence="1" key="1">
    <citation type="journal article" date="2020" name="Stud. Mycol.">
        <title>101 Dothideomycetes genomes: a test case for predicting lifestyles and emergence of pathogens.</title>
        <authorList>
            <person name="Haridas S."/>
            <person name="Albert R."/>
            <person name="Binder M."/>
            <person name="Bloem J."/>
            <person name="Labutti K."/>
            <person name="Salamov A."/>
            <person name="Andreopoulos B."/>
            <person name="Baker S."/>
            <person name="Barry K."/>
            <person name="Bills G."/>
            <person name="Bluhm B."/>
            <person name="Cannon C."/>
            <person name="Castanera R."/>
            <person name="Culley D."/>
            <person name="Daum C."/>
            <person name="Ezra D."/>
            <person name="Gonzalez J."/>
            <person name="Henrissat B."/>
            <person name="Kuo A."/>
            <person name="Liang C."/>
            <person name="Lipzen A."/>
            <person name="Lutzoni F."/>
            <person name="Magnuson J."/>
            <person name="Mondo S."/>
            <person name="Nolan M."/>
            <person name="Ohm R."/>
            <person name="Pangilinan J."/>
            <person name="Park H.-J."/>
            <person name="Ramirez L."/>
            <person name="Alfaro M."/>
            <person name="Sun H."/>
            <person name="Tritt A."/>
            <person name="Yoshinaga Y."/>
            <person name="Zwiers L.-H."/>
            <person name="Turgeon B."/>
            <person name="Goodwin S."/>
            <person name="Spatafora J."/>
            <person name="Crous P."/>
            <person name="Grigoriev I."/>
        </authorList>
    </citation>
    <scope>NUCLEOTIDE SEQUENCE</scope>
    <source>
        <strain evidence="1">CBS 161.51</strain>
    </source>
</reference>
<dbReference type="AlphaFoldDB" id="A0A6A5SZV8"/>
<dbReference type="Gene3D" id="1.20.120.1750">
    <property type="match status" value="1"/>
</dbReference>
<evidence type="ECO:0000313" key="2">
    <source>
        <dbReference type="Proteomes" id="UP000800038"/>
    </source>
</evidence>
<evidence type="ECO:0008006" key="3">
    <source>
        <dbReference type="Google" id="ProtNLM"/>
    </source>
</evidence>
<protein>
    <recommendedName>
        <fullName evidence="3">IBR domain-containing protein</fullName>
    </recommendedName>
</protein>
<sequence length="118" mass="14097">MTCPCSAQFCYACGIRWKYCNCQTADPNRIEEHAEKVVERDVGPNLLPAEWRRRVNEVFADLQRNYECEHSGRFRRMTGSAPRRGYRCEMGDRTHYKYILQCPHRYINACEDCRRIRI</sequence>
<dbReference type="EMBL" id="ML976011">
    <property type="protein sequence ID" value="KAF1945222.1"/>
    <property type="molecule type" value="Genomic_DNA"/>
</dbReference>